<evidence type="ECO:0000256" key="1">
    <source>
        <dbReference type="SAM" id="MobiDB-lite"/>
    </source>
</evidence>
<keyword evidence="2" id="KW-1133">Transmembrane helix</keyword>
<accession>A0A5C4LZ44</accession>
<feature type="transmembrane region" description="Helical" evidence="2">
    <location>
        <begin position="128"/>
        <end position="146"/>
    </location>
</feature>
<organism evidence="3 4">
    <name type="scientific">Amycolatopsis alkalitolerans</name>
    <dbReference type="NCBI Taxonomy" id="2547244"/>
    <lineage>
        <taxon>Bacteria</taxon>
        <taxon>Bacillati</taxon>
        <taxon>Actinomycetota</taxon>
        <taxon>Actinomycetes</taxon>
        <taxon>Pseudonocardiales</taxon>
        <taxon>Pseudonocardiaceae</taxon>
        <taxon>Amycolatopsis</taxon>
    </lineage>
</organism>
<feature type="transmembrane region" description="Helical" evidence="2">
    <location>
        <begin position="103"/>
        <end position="122"/>
    </location>
</feature>
<name>A0A5C4LZ44_9PSEU</name>
<keyword evidence="4" id="KW-1185">Reference proteome</keyword>
<feature type="compositionally biased region" description="Basic and acidic residues" evidence="1">
    <location>
        <begin position="40"/>
        <end position="65"/>
    </location>
</feature>
<feature type="region of interest" description="Disordered" evidence="1">
    <location>
        <begin position="1"/>
        <end position="65"/>
    </location>
</feature>
<evidence type="ECO:0000256" key="2">
    <source>
        <dbReference type="SAM" id="Phobius"/>
    </source>
</evidence>
<dbReference type="AlphaFoldDB" id="A0A5C4LZ44"/>
<dbReference type="Pfam" id="PF11241">
    <property type="entry name" value="DUF3043"/>
    <property type="match status" value="1"/>
</dbReference>
<evidence type="ECO:0000313" key="3">
    <source>
        <dbReference type="EMBL" id="TNC23999.1"/>
    </source>
</evidence>
<keyword evidence="2" id="KW-0472">Membrane</keyword>
<protein>
    <submittedName>
        <fullName evidence="3">DUF3043 domain-containing protein</fullName>
    </submittedName>
</protein>
<dbReference type="InterPro" id="IPR021403">
    <property type="entry name" value="DUF3043"/>
</dbReference>
<sequence>MAESAESHTRGFTPSKGRATPKRREAEGKRRGPVAPPPRTTREAMKRNKELRKSSPQTKEERRAAAKERQARMAAGDERYLLPRDKGPVKAYVRDLVDSRRNLTGLFMPLAVLVLVAMIVPFPVLQQYATLMVTVLLLAMIVEGFVTGRRVARLAREKFPKETINGRSIGWYAFVRSSQIRKLRMPKPRVKPGEAIS</sequence>
<keyword evidence="2" id="KW-0812">Transmembrane</keyword>
<dbReference type="EMBL" id="VDFW01000017">
    <property type="protein sequence ID" value="TNC23999.1"/>
    <property type="molecule type" value="Genomic_DNA"/>
</dbReference>
<proteinExistence type="predicted"/>
<dbReference type="OrthoDB" id="5194448at2"/>
<gene>
    <name evidence="3" type="ORF">FG385_19435</name>
</gene>
<comment type="caution">
    <text evidence="3">The sequence shown here is derived from an EMBL/GenBank/DDBJ whole genome shotgun (WGS) entry which is preliminary data.</text>
</comment>
<evidence type="ECO:0000313" key="4">
    <source>
        <dbReference type="Proteomes" id="UP000305546"/>
    </source>
</evidence>
<dbReference type="Proteomes" id="UP000305546">
    <property type="component" value="Unassembled WGS sequence"/>
</dbReference>
<reference evidence="3 4" key="1">
    <citation type="submission" date="2019-06" db="EMBL/GenBank/DDBJ databases">
        <title>Amycolatopsis alkalitolerans sp. nov., isolated from Gastrodia elata Blume.</title>
        <authorList>
            <person name="Narsing Rao M.P."/>
            <person name="Li W.J."/>
        </authorList>
    </citation>
    <scope>NUCLEOTIDE SEQUENCE [LARGE SCALE GENOMIC DNA]</scope>
    <source>
        <strain evidence="3 4">SYSUP0005</strain>
    </source>
</reference>